<evidence type="ECO:0000313" key="3">
    <source>
        <dbReference type="Proteomes" id="UP001331761"/>
    </source>
</evidence>
<feature type="region of interest" description="Disordered" evidence="1">
    <location>
        <begin position="1"/>
        <end position="21"/>
    </location>
</feature>
<comment type="caution">
    <text evidence="2">The sequence shown here is derived from an EMBL/GenBank/DDBJ whole genome shotgun (WGS) entry which is preliminary data.</text>
</comment>
<proteinExistence type="predicted"/>
<evidence type="ECO:0000313" key="2">
    <source>
        <dbReference type="EMBL" id="KAK5976568.1"/>
    </source>
</evidence>
<protein>
    <submittedName>
        <fullName evidence="2">Uncharacterized protein</fullName>
    </submittedName>
</protein>
<name>A0AAN8G4H9_TRICO</name>
<sequence length="82" mass="8978">MSALSFLSHALSTPNSSPFPQMSGDELREIPLSGVEQHSTDGSCWIVLHDKVSFFHCNCVNLGIVACSFDFPYCNCCVFMGN</sequence>
<keyword evidence="3" id="KW-1185">Reference proteome</keyword>
<gene>
    <name evidence="2" type="ORF">GCK32_021981</name>
</gene>
<accession>A0AAN8G4H9</accession>
<reference evidence="2 3" key="1">
    <citation type="submission" date="2019-10" db="EMBL/GenBank/DDBJ databases">
        <title>Assembly and Annotation for the nematode Trichostrongylus colubriformis.</title>
        <authorList>
            <person name="Martin J."/>
        </authorList>
    </citation>
    <scope>NUCLEOTIDE SEQUENCE [LARGE SCALE GENOMIC DNA]</scope>
    <source>
        <strain evidence="2">G859</strain>
        <tissue evidence="2">Whole worm</tissue>
    </source>
</reference>
<dbReference type="EMBL" id="WIXE01011667">
    <property type="protein sequence ID" value="KAK5976568.1"/>
    <property type="molecule type" value="Genomic_DNA"/>
</dbReference>
<dbReference type="AlphaFoldDB" id="A0AAN8G4H9"/>
<evidence type="ECO:0000256" key="1">
    <source>
        <dbReference type="SAM" id="MobiDB-lite"/>
    </source>
</evidence>
<organism evidence="2 3">
    <name type="scientific">Trichostrongylus colubriformis</name>
    <name type="common">Black scour worm</name>
    <dbReference type="NCBI Taxonomy" id="6319"/>
    <lineage>
        <taxon>Eukaryota</taxon>
        <taxon>Metazoa</taxon>
        <taxon>Ecdysozoa</taxon>
        <taxon>Nematoda</taxon>
        <taxon>Chromadorea</taxon>
        <taxon>Rhabditida</taxon>
        <taxon>Rhabditina</taxon>
        <taxon>Rhabditomorpha</taxon>
        <taxon>Strongyloidea</taxon>
        <taxon>Trichostrongylidae</taxon>
        <taxon>Trichostrongylus</taxon>
    </lineage>
</organism>
<feature type="compositionally biased region" description="Polar residues" evidence="1">
    <location>
        <begin position="10"/>
        <end position="20"/>
    </location>
</feature>
<dbReference type="Proteomes" id="UP001331761">
    <property type="component" value="Unassembled WGS sequence"/>
</dbReference>